<protein>
    <submittedName>
        <fullName evidence="4">Uncharacterized protein</fullName>
    </submittedName>
</protein>
<dbReference type="Pfam" id="PF23622">
    <property type="entry name" value="LRR_At1g61320_AtMIF1"/>
    <property type="match status" value="1"/>
</dbReference>
<evidence type="ECO:0000313" key="5">
    <source>
        <dbReference type="Proteomes" id="UP000826656"/>
    </source>
</evidence>
<dbReference type="SUPFAM" id="SSF52047">
    <property type="entry name" value="RNI-like"/>
    <property type="match status" value="1"/>
</dbReference>
<reference evidence="4 5" key="1">
    <citation type="journal article" date="2021" name="bioRxiv">
        <title>Chromosome-scale and haplotype-resolved genome assembly of a tetraploid potato cultivar.</title>
        <authorList>
            <person name="Sun H."/>
            <person name="Jiao W.-B."/>
            <person name="Krause K."/>
            <person name="Campoy J.A."/>
            <person name="Goel M."/>
            <person name="Folz-Donahue K."/>
            <person name="Kukat C."/>
            <person name="Huettel B."/>
            <person name="Schneeberger K."/>
        </authorList>
    </citation>
    <scope>NUCLEOTIDE SEQUENCE [LARGE SCALE GENOMIC DNA]</scope>
    <source>
        <strain evidence="4">SolTubOtavaFocal</strain>
        <tissue evidence="4">Leaves</tissue>
    </source>
</reference>
<dbReference type="Proteomes" id="UP000826656">
    <property type="component" value="Unassembled WGS sequence"/>
</dbReference>
<keyword evidence="5" id="KW-1185">Reference proteome</keyword>
<accession>A0ABQ7TWT2</accession>
<dbReference type="Pfam" id="PF00931">
    <property type="entry name" value="NB-ARC"/>
    <property type="match status" value="1"/>
</dbReference>
<dbReference type="InterPro" id="IPR001810">
    <property type="entry name" value="F-box_dom"/>
</dbReference>
<proteinExistence type="predicted"/>
<dbReference type="PANTHER" id="PTHR34145:SF68">
    <property type="entry name" value="FBD DOMAIN-CONTAINING PROTEIN"/>
    <property type="match status" value="1"/>
</dbReference>
<feature type="domain" description="At1g61320/AtMIF1 LRR" evidence="3">
    <location>
        <begin position="86"/>
        <end position="271"/>
    </location>
</feature>
<dbReference type="SUPFAM" id="SSF81383">
    <property type="entry name" value="F-box domain"/>
    <property type="match status" value="1"/>
</dbReference>
<organism evidence="4 5">
    <name type="scientific">Solanum tuberosum</name>
    <name type="common">Potato</name>
    <dbReference type="NCBI Taxonomy" id="4113"/>
    <lineage>
        <taxon>Eukaryota</taxon>
        <taxon>Viridiplantae</taxon>
        <taxon>Streptophyta</taxon>
        <taxon>Embryophyta</taxon>
        <taxon>Tracheophyta</taxon>
        <taxon>Spermatophyta</taxon>
        <taxon>Magnoliopsida</taxon>
        <taxon>eudicotyledons</taxon>
        <taxon>Gunneridae</taxon>
        <taxon>Pentapetalae</taxon>
        <taxon>asterids</taxon>
        <taxon>lamiids</taxon>
        <taxon>Solanales</taxon>
        <taxon>Solanaceae</taxon>
        <taxon>Solanoideae</taxon>
        <taxon>Solaneae</taxon>
        <taxon>Solanum</taxon>
    </lineage>
</organism>
<dbReference type="InterPro" id="IPR032675">
    <property type="entry name" value="LRR_dom_sf"/>
</dbReference>
<evidence type="ECO:0000313" key="4">
    <source>
        <dbReference type="EMBL" id="KAH0738668.1"/>
    </source>
</evidence>
<evidence type="ECO:0000259" key="3">
    <source>
        <dbReference type="Pfam" id="PF23622"/>
    </source>
</evidence>
<dbReference type="SUPFAM" id="SSF52540">
    <property type="entry name" value="P-loop containing nucleoside triphosphate hydrolases"/>
    <property type="match status" value="1"/>
</dbReference>
<feature type="domain" description="F-box" evidence="1">
    <location>
        <begin position="5"/>
        <end position="41"/>
    </location>
</feature>
<dbReference type="PANTHER" id="PTHR34145">
    <property type="entry name" value="OS02G0105600 PROTEIN"/>
    <property type="match status" value="1"/>
</dbReference>
<evidence type="ECO:0000259" key="1">
    <source>
        <dbReference type="Pfam" id="PF00646"/>
    </source>
</evidence>
<dbReference type="InterPro" id="IPR002182">
    <property type="entry name" value="NB-ARC"/>
</dbReference>
<dbReference type="Gene3D" id="3.80.10.10">
    <property type="entry name" value="Ribonuclease Inhibitor"/>
    <property type="match status" value="1"/>
</dbReference>
<dbReference type="Gene3D" id="3.40.50.300">
    <property type="entry name" value="P-loop containing nucleotide triphosphate hydrolases"/>
    <property type="match status" value="1"/>
</dbReference>
<name>A0ABQ7TWT2_SOLTU</name>
<feature type="domain" description="NB-ARC" evidence="2">
    <location>
        <begin position="409"/>
        <end position="489"/>
    </location>
</feature>
<dbReference type="InterPro" id="IPR053772">
    <property type="entry name" value="At1g61320/At1g61330-like"/>
</dbReference>
<sequence>MADILPECLIQKILCFLSYTEATRMRILSKTWLQAWSTLPNLDFTIDCWEGNTMSDYSQLVDTIIERYRKGKIPIERFELLENINDSHKDFYFPLIDKWLDIALQNGVKDLFLEFTSYPTPILTILAGKSLRELVLCYCTLMPVSLSSGVVNCNSLRKLSLSHVTLDENTFDTLFNSCPLIVSFILEYCSGLTMTLRKIKSDSLKVLKIHQLYAIEEIDAPNLVSLDYMGNQIPELKMARESSQLEHSKITLLCRSSNAAWFCKLKKLLSNSSSSSKVTLQFFNCTEISMTDLQMDHIGSIPRVDVLDVYCLDQTMECPTFVDALLWSCHPRKLKLVSNIIGTITHFIDRLVYMKNSSHSTSHRSTPWHSQLKEIKAFDGKNQPLQLRSGELARTLNEGERVTVGHEGDKARMIDQLLDEHESKLDVISIVGMPGLGKTTLAKKVYNNTLVASHFNVRAWCIISQKYNKSKVLREILQQVTGSEGKESEDDFAENYEEYYSIKGTSSS</sequence>
<dbReference type="InterPro" id="IPR055357">
    <property type="entry name" value="LRR_At1g61320_AtMIF1"/>
</dbReference>
<gene>
    <name evidence="4" type="ORF">KY290_037373</name>
</gene>
<dbReference type="InterPro" id="IPR036047">
    <property type="entry name" value="F-box-like_dom_sf"/>
</dbReference>
<evidence type="ECO:0000259" key="2">
    <source>
        <dbReference type="Pfam" id="PF00931"/>
    </source>
</evidence>
<dbReference type="EMBL" id="JAIVGD010000028">
    <property type="protein sequence ID" value="KAH0738668.1"/>
    <property type="molecule type" value="Genomic_DNA"/>
</dbReference>
<dbReference type="Pfam" id="PF00646">
    <property type="entry name" value="F-box"/>
    <property type="match status" value="1"/>
</dbReference>
<dbReference type="InterPro" id="IPR027417">
    <property type="entry name" value="P-loop_NTPase"/>
</dbReference>
<comment type="caution">
    <text evidence="4">The sequence shown here is derived from an EMBL/GenBank/DDBJ whole genome shotgun (WGS) entry which is preliminary data.</text>
</comment>